<protein>
    <recommendedName>
        <fullName evidence="3">4a-hydroxytetrahydrobiopterin dehydratase</fullName>
        <ecNumber evidence="3">4.2.1.96</ecNumber>
    </recommendedName>
</protein>
<dbReference type="OrthoDB" id="9800108at2"/>
<dbReference type="PANTHER" id="PTHR12599">
    <property type="entry name" value="PTERIN-4-ALPHA-CARBINOLAMINE DEHYDRATASE"/>
    <property type="match status" value="1"/>
</dbReference>
<dbReference type="SUPFAM" id="SSF55248">
    <property type="entry name" value="PCD-like"/>
    <property type="match status" value="1"/>
</dbReference>
<dbReference type="InterPro" id="IPR036428">
    <property type="entry name" value="PCD_sf"/>
</dbReference>
<evidence type="ECO:0000256" key="1">
    <source>
        <dbReference type="ARBA" id="ARBA00001554"/>
    </source>
</evidence>
<proteinExistence type="inferred from homology"/>
<dbReference type="GO" id="GO:0006729">
    <property type="term" value="P:tetrahydrobiopterin biosynthetic process"/>
    <property type="evidence" value="ECO:0007669"/>
    <property type="project" value="InterPro"/>
</dbReference>
<organism evidence="5 6">
    <name type="scientific">Thermocrinis minervae</name>
    <dbReference type="NCBI Taxonomy" id="381751"/>
    <lineage>
        <taxon>Bacteria</taxon>
        <taxon>Pseudomonadati</taxon>
        <taxon>Aquificota</taxon>
        <taxon>Aquificia</taxon>
        <taxon>Aquificales</taxon>
        <taxon>Aquificaceae</taxon>
        <taxon>Thermocrinis</taxon>
    </lineage>
</organism>
<evidence type="ECO:0000256" key="4">
    <source>
        <dbReference type="ARBA" id="ARBA00023239"/>
    </source>
</evidence>
<evidence type="ECO:0000256" key="2">
    <source>
        <dbReference type="ARBA" id="ARBA00006472"/>
    </source>
</evidence>
<dbReference type="PANTHER" id="PTHR12599:SF0">
    <property type="entry name" value="PTERIN-4-ALPHA-CARBINOLAMINE DEHYDRATASE"/>
    <property type="match status" value="1"/>
</dbReference>
<keyword evidence="6" id="KW-1185">Reference proteome</keyword>
<evidence type="ECO:0000313" key="5">
    <source>
        <dbReference type="EMBL" id="SHK54614.1"/>
    </source>
</evidence>
<accession>A0A1M6TCK8</accession>
<dbReference type="InterPro" id="IPR001533">
    <property type="entry name" value="Pterin_deHydtase"/>
</dbReference>
<dbReference type="Pfam" id="PF01329">
    <property type="entry name" value="Pterin_4a"/>
    <property type="match status" value="1"/>
</dbReference>
<dbReference type="Proteomes" id="UP000189810">
    <property type="component" value="Chromosome I"/>
</dbReference>
<dbReference type="RefSeq" id="WP_079654484.1">
    <property type="nucleotide sequence ID" value="NZ_LT670846.1"/>
</dbReference>
<reference evidence="5 6" key="1">
    <citation type="submission" date="2016-11" db="EMBL/GenBank/DDBJ databases">
        <authorList>
            <person name="Jaros S."/>
            <person name="Januszkiewicz K."/>
            <person name="Wedrychowicz H."/>
        </authorList>
    </citation>
    <scope>NUCLEOTIDE SEQUENCE [LARGE SCALE GENOMIC DNA]</scope>
    <source>
        <strain evidence="5 6">DSM 19557</strain>
    </source>
</reference>
<dbReference type="CDD" id="cd00488">
    <property type="entry name" value="PCD_DCoH"/>
    <property type="match status" value="1"/>
</dbReference>
<sequence length="105" mass="12333">MSAEGKPKVYTPEELKSILSELPEWKLQDGYLTREIRLKNFTQVMMLLNAIAYLAEAYWHHPDVCLGFKHMVIKLKTHELDAITERDCILAKEIERLISLYQSRQ</sequence>
<comment type="catalytic activity">
    <reaction evidence="1">
        <text>(4aS,6R)-4a-hydroxy-L-erythro-5,6,7,8-tetrahydrobiopterin = (6R)-L-erythro-6,7-dihydrobiopterin + H2O</text>
        <dbReference type="Rhea" id="RHEA:11920"/>
        <dbReference type="ChEBI" id="CHEBI:15377"/>
        <dbReference type="ChEBI" id="CHEBI:15642"/>
        <dbReference type="ChEBI" id="CHEBI:43120"/>
        <dbReference type="EC" id="4.2.1.96"/>
    </reaction>
</comment>
<evidence type="ECO:0000256" key="3">
    <source>
        <dbReference type="ARBA" id="ARBA00013252"/>
    </source>
</evidence>
<evidence type="ECO:0000313" key="6">
    <source>
        <dbReference type="Proteomes" id="UP000189810"/>
    </source>
</evidence>
<dbReference type="EC" id="4.2.1.96" evidence="3"/>
<dbReference type="Gene3D" id="3.30.1360.20">
    <property type="entry name" value="Transcriptional coactivator/pterin dehydratase"/>
    <property type="match status" value="1"/>
</dbReference>
<comment type="similarity">
    <text evidence="2">Belongs to the pterin-4-alpha-carbinolamine dehydratase family.</text>
</comment>
<dbReference type="STRING" id="381751.SAMN05444391_1394"/>
<name>A0A1M6TCK8_9AQUI</name>
<dbReference type="GO" id="GO:0008124">
    <property type="term" value="F:4-alpha-hydroxytetrahydrobiopterin dehydratase activity"/>
    <property type="evidence" value="ECO:0007669"/>
    <property type="project" value="UniProtKB-EC"/>
</dbReference>
<keyword evidence="4" id="KW-0456">Lyase</keyword>
<gene>
    <name evidence="5" type="ORF">SAMN05444391_1394</name>
</gene>
<dbReference type="AlphaFoldDB" id="A0A1M6TCK8"/>
<dbReference type="EMBL" id="LT670846">
    <property type="protein sequence ID" value="SHK54614.1"/>
    <property type="molecule type" value="Genomic_DNA"/>
</dbReference>